<dbReference type="AlphaFoldDB" id="A0A4R1PYJ0"/>
<evidence type="ECO:0000259" key="3">
    <source>
        <dbReference type="PROSITE" id="PS50977"/>
    </source>
</evidence>
<keyword evidence="5" id="KW-1185">Reference proteome</keyword>
<sequence>MVLIPRISKDPHVRQAELMDTALELFLAAGYEKTTVQDIVRKVNVAQGTFYYYFPSKEAILEAIFARHVKNMLYEVQASQPSSTVLEKLQLLIKHFYKLCYHDEPSQIAKVLYKEKQGELLNKVWRQMHLVTAPVFRSLLEQGNREGSTKVVHMEETLSFFAGIMASLLEASSPSEFGHESNPENQQNKLRLAGQLIETLFSAPPGSLNLEESLLKLT</sequence>
<dbReference type="PROSITE" id="PS01081">
    <property type="entry name" value="HTH_TETR_1"/>
    <property type="match status" value="1"/>
</dbReference>
<dbReference type="GO" id="GO:0003677">
    <property type="term" value="F:DNA binding"/>
    <property type="evidence" value="ECO:0007669"/>
    <property type="project" value="UniProtKB-UniRule"/>
</dbReference>
<evidence type="ECO:0000313" key="4">
    <source>
        <dbReference type="EMBL" id="TCL37862.1"/>
    </source>
</evidence>
<gene>
    <name evidence="4" type="ORF">EV210_105303</name>
</gene>
<proteinExistence type="predicted"/>
<name>A0A4R1PYJ0_9FIRM</name>
<dbReference type="PANTHER" id="PTHR43479">
    <property type="entry name" value="ACREF/ENVCD OPERON REPRESSOR-RELATED"/>
    <property type="match status" value="1"/>
</dbReference>
<keyword evidence="1 2" id="KW-0238">DNA-binding</keyword>
<dbReference type="Pfam" id="PF00440">
    <property type="entry name" value="TetR_N"/>
    <property type="match status" value="1"/>
</dbReference>
<dbReference type="Gene3D" id="1.10.357.10">
    <property type="entry name" value="Tetracycline Repressor, domain 2"/>
    <property type="match status" value="1"/>
</dbReference>
<dbReference type="InterPro" id="IPR023772">
    <property type="entry name" value="DNA-bd_HTH_TetR-type_CS"/>
</dbReference>
<dbReference type="InterPro" id="IPR050624">
    <property type="entry name" value="HTH-type_Tx_Regulator"/>
</dbReference>
<evidence type="ECO:0000256" key="2">
    <source>
        <dbReference type="PROSITE-ProRule" id="PRU00335"/>
    </source>
</evidence>
<dbReference type="PRINTS" id="PR00455">
    <property type="entry name" value="HTHTETR"/>
</dbReference>
<organism evidence="4 5">
    <name type="scientific">Anaerospora hongkongensis</name>
    <dbReference type="NCBI Taxonomy" id="244830"/>
    <lineage>
        <taxon>Bacteria</taxon>
        <taxon>Bacillati</taxon>
        <taxon>Bacillota</taxon>
        <taxon>Negativicutes</taxon>
        <taxon>Selenomonadales</taxon>
        <taxon>Sporomusaceae</taxon>
        <taxon>Anaerospora</taxon>
    </lineage>
</organism>
<dbReference type="SUPFAM" id="SSF46689">
    <property type="entry name" value="Homeodomain-like"/>
    <property type="match status" value="1"/>
</dbReference>
<accession>A0A4R1PYJ0</accession>
<dbReference type="InterPro" id="IPR009057">
    <property type="entry name" value="Homeodomain-like_sf"/>
</dbReference>
<dbReference type="InterPro" id="IPR001647">
    <property type="entry name" value="HTH_TetR"/>
</dbReference>
<feature type="domain" description="HTH tetR-type" evidence="3">
    <location>
        <begin position="12"/>
        <end position="72"/>
    </location>
</feature>
<reference evidence="4 5" key="1">
    <citation type="submission" date="2019-03" db="EMBL/GenBank/DDBJ databases">
        <title>Genomic Encyclopedia of Type Strains, Phase IV (KMG-IV): sequencing the most valuable type-strain genomes for metagenomic binning, comparative biology and taxonomic classification.</title>
        <authorList>
            <person name="Goeker M."/>
        </authorList>
    </citation>
    <scope>NUCLEOTIDE SEQUENCE [LARGE SCALE GENOMIC DNA]</scope>
    <source>
        <strain evidence="4 5">DSM 15969</strain>
    </source>
</reference>
<comment type="caution">
    <text evidence="4">The sequence shown here is derived from an EMBL/GenBank/DDBJ whole genome shotgun (WGS) entry which is preliminary data.</text>
</comment>
<protein>
    <submittedName>
        <fullName evidence="4">TetR family transcriptional regulator</fullName>
    </submittedName>
</protein>
<evidence type="ECO:0000313" key="5">
    <source>
        <dbReference type="Proteomes" id="UP000295063"/>
    </source>
</evidence>
<dbReference type="EMBL" id="SLUI01000005">
    <property type="protein sequence ID" value="TCL37862.1"/>
    <property type="molecule type" value="Genomic_DNA"/>
</dbReference>
<dbReference type="RefSeq" id="WP_243650495.1">
    <property type="nucleotide sequence ID" value="NZ_SLUI01000005.1"/>
</dbReference>
<dbReference type="Proteomes" id="UP000295063">
    <property type="component" value="Unassembled WGS sequence"/>
</dbReference>
<dbReference type="PANTHER" id="PTHR43479:SF11">
    <property type="entry name" value="ACREF_ENVCD OPERON REPRESSOR-RELATED"/>
    <property type="match status" value="1"/>
</dbReference>
<feature type="DNA-binding region" description="H-T-H motif" evidence="2">
    <location>
        <begin position="35"/>
        <end position="54"/>
    </location>
</feature>
<dbReference type="PROSITE" id="PS50977">
    <property type="entry name" value="HTH_TETR_2"/>
    <property type="match status" value="1"/>
</dbReference>
<evidence type="ECO:0000256" key="1">
    <source>
        <dbReference type="ARBA" id="ARBA00023125"/>
    </source>
</evidence>